<dbReference type="EMBL" id="CP059735">
    <property type="protein sequence ID" value="WDE01259.1"/>
    <property type="molecule type" value="Genomic_DNA"/>
</dbReference>
<proteinExistence type="predicted"/>
<evidence type="ECO:0000313" key="2">
    <source>
        <dbReference type="Proteomes" id="UP000032568"/>
    </source>
</evidence>
<protein>
    <submittedName>
        <fullName evidence="1">Uncharacterized protein</fullName>
    </submittedName>
</protein>
<dbReference type="Proteomes" id="UP000032568">
    <property type="component" value="Chromosome"/>
</dbReference>
<dbReference type="AlphaFoldDB" id="A0AAF0C5S1"/>
<accession>A0AAF0C5S1</accession>
<reference evidence="1 2" key="1">
    <citation type="journal article" date="2015" name="Genome Announc.">
        <title>Draft Genome Sequences of Marine Isolates of Thalassomonas viridans and Thalassomonas actiniarum.</title>
        <authorList>
            <person name="Olonade I."/>
            <person name="van Zyl L.J."/>
            <person name="Trindade M."/>
        </authorList>
    </citation>
    <scope>NUCLEOTIDE SEQUENCE [LARGE SCALE GENOMIC DNA]</scope>
    <source>
        <strain evidence="1 2">A5K-106</strain>
    </source>
</reference>
<name>A0AAF0C5S1_9GAMM</name>
<keyword evidence="2" id="KW-1185">Reference proteome</keyword>
<organism evidence="1 2">
    <name type="scientific">Thalassomonas actiniarum</name>
    <dbReference type="NCBI Taxonomy" id="485447"/>
    <lineage>
        <taxon>Bacteria</taxon>
        <taxon>Pseudomonadati</taxon>
        <taxon>Pseudomonadota</taxon>
        <taxon>Gammaproteobacteria</taxon>
        <taxon>Alteromonadales</taxon>
        <taxon>Colwelliaceae</taxon>
        <taxon>Thalassomonas</taxon>
    </lineage>
</organism>
<dbReference type="RefSeq" id="WP_152646519.1">
    <property type="nucleotide sequence ID" value="NZ_CP059735.1"/>
</dbReference>
<sequence length="355" mass="40153">MLNLRKPQAPPTKEQATTNMLKRMGVANPRPRDMNRNVMLSQIENFNKSDLSPLVDQQRYMVSPHRDVTNFMANSRGMGIQALRDDHPMVRPIFKDVEQRDAFHQLAKQKLNAPGFMNPTEQKTYQQLRDWSHQDNAMMDFGSVDTKRSHPVVFVQGHGSPGDKKIYSDADEATSAKSVASMLDKMGLPSVSQLRANSCFSGTETDLSNMQNVPQKFREQTIEQSAGKWSKTFAGSLEQELNQPSYKTQYLRNKSQVDKVMDRPLGKWGQVKAFFNPDNLTQERKEAIDAMGKRHNRVVGYMGPTTQGAVISKKREQFGKIGYQKHTAVVFGPKDNRSYYKHGDVSRVGPSVPGK</sequence>
<evidence type="ECO:0000313" key="1">
    <source>
        <dbReference type="EMBL" id="WDE01259.1"/>
    </source>
</evidence>
<gene>
    <name evidence="1" type="ORF">SG35_011795</name>
</gene>
<reference evidence="1 2" key="2">
    <citation type="journal article" date="2022" name="Mar. Drugs">
        <title>Bioassay-Guided Fractionation Leads to the Detection of Cholic Acid Generated by the Rare Thalassomonas sp.</title>
        <authorList>
            <person name="Pheiffer F."/>
            <person name="Schneider Y.K."/>
            <person name="Hansen E.H."/>
            <person name="Andersen J.H."/>
            <person name="Isaksson J."/>
            <person name="Busche T."/>
            <person name="R C."/>
            <person name="Kalinowski J."/>
            <person name="Zyl L.V."/>
            <person name="Trindade M."/>
        </authorList>
    </citation>
    <scope>NUCLEOTIDE SEQUENCE [LARGE SCALE GENOMIC DNA]</scope>
    <source>
        <strain evidence="1 2">A5K-106</strain>
    </source>
</reference>
<dbReference type="KEGG" id="tact:SG35_011795"/>